<dbReference type="EMBL" id="FOPK01000001">
    <property type="protein sequence ID" value="SFG20545.1"/>
    <property type="molecule type" value="Genomic_DNA"/>
</dbReference>
<reference evidence="2 4" key="2">
    <citation type="submission" date="2016-10" db="EMBL/GenBank/DDBJ databases">
        <authorList>
            <person name="Varghese N."/>
            <person name="Submissions S."/>
        </authorList>
    </citation>
    <scope>NUCLEOTIDE SEQUENCE [LARGE SCALE GENOMIC DNA]</scope>
    <source>
        <strain evidence="2 4">CBMB27</strain>
    </source>
</reference>
<evidence type="ECO:0000313" key="3">
    <source>
        <dbReference type="Proteomes" id="UP000185487"/>
    </source>
</evidence>
<evidence type="ECO:0000313" key="1">
    <source>
        <dbReference type="EMBL" id="APT30566.1"/>
    </source>
</evidence>
<dbReference type="KEGG" id="mphy:MCBMB27_01275"/>
<reference evidence="1 3" key="1">
    <citation type="submission" date="2016-04" db="EMBL/GenBank/DDBJ databases">
        <title>Complete genome sequencing and analysis of CBMB27, Methylobacterium phyllosphaerae isolated from leaf tissues of rice (Oryza sativa L.).</title>
        <authorList>
            <person name="Lee Y."/>
            <person name="Hwangbo K."/>
            <person name="Chung H."/>
            <person name="Yoo J."/>
            <person name="Kim K.Y."/>
            <person name="Sa T.M."/>
            <person name="Um Y."/>
            <person name="Madhaiyan M."/>
        </authorList>
    </citation>
    <scope>NUCLEOTIDE SEQUENCE [LARGE SCALE GENOMIC DNA]</scope>
    <source>
        <strain evidence="1 3">CBMB27</strain>
    </source>
</reference>
<dbReference type="AlphaFoldDB" id="A0AAE8HMK8"/>
<keyword evidence="3" id="KW-1185">Reference proteome</keyword>
<evidence type="ECO:0000313" key="4">
    <source>
        <dbReference type="Proteomes" id="UP000199140"/>
    </source>
</evidence>
<protein>
    <submittedName>
        <fullName evidence="2">Uncharacterized protein</fullName>
    </submittedName>
</protein>
<dbReference type="EMBL" id="CP015367">
    <property type="protein sequence ID" value="APT30566.1"/>
    <property type="molecule type" value="Genomic_DNA"/>
</dbReference>
<gene>
    <name evidence="1" type="ORF">MCBMB27_01275</name>
    <name evidence="2" type="ORF">SAMN05192567_10160</name>
</gene>
<organism evidence="2 4">
    <name type="scientific">Methylobacterium phyllosphaerae</name>
    <dbReference type="NCBI Taxonomy" id="418223"/>
    <lineage>
        <taxon>Bacteria</taxon>
        <taxon>Pseudomonadati</taxon>
        <taxon>Pseudomonadota</taxon>
        <taxon>Alphaproteobacteria</taxon>
        <taxon>Hyphomicrobiales</taxon>
        <taxon>Methylobacteriaceae</taxon>
        <taxon>Methylobacterium</taxon>
    </lineage>
</organism>
<sequence length="177" mass="19884">MGLRYENLDPETRRFMLEEIEMDAASDRIHLSAYLTQRAQGDWPDWLREAAQSGTDDTLAARLRMGTALNRTTMRRTRGGYTQAKVPYNAAEVLAEGEFNRFYVRGLSRRALSEGIPRLEVYRAKAVMQPRPESQRLIGLLVDPDILLLDVRRSTGVETALGVPPGPGSGITVRIPR</sequence>
<accession>A0AAE8HMK8</accession>
<dbReference type="Proteomes" id="UP000199140">
    <property type="component" value="Unassembled WGS sequence"/>
</dbReference>
<proteinExistence type="predicted"/>
<evidence type="ECO:0000313" key="2">
    <source>
        <dbReference type="EMBL" id="SFG20545.1"/>
    </source>
</evidence>
<name>A0AAE8HMK8_9HYPH</name>
<dbReference type="Proteomes" id="UP000185487">
    <property type="component" value="Chromosome"/>
</dbReference>
<dbReference type="RefSeq" id="WP_075380060.1">
    <property type="nucleotide sequence ID" value="NZ_CP015367.1"/>
</dbReference>